<evidence type="ECO:0000259" key="1">
    <source>
        <dbReference type="Pfam" id="PF04043"/>
    </source>
</evidence>
<dbReference type="Pfam" id="PF04043">
    <property type="entry name" value="PMEI"/>
    <property type="match status" value="1"/>
</dbReference>
<feature type="domain" description="Pectinesterase inhibitor" evidence="1">
    <location>
        <begin position="11"/>
        <end position="90"/>
    </location>
</feature>
<proteinExistence type="predicted"/>
<dbReference type="Gene3D" id="1.20.140.40">
    <property type="entry name" value="Invertase/pectin methylesterase inhibitor family protein"/>
    <property type="match status" value="1"/>
</dbReference>
<dbReference type="AlphaFoldDB" id="A0AAW2QYI1"/>
<gene>
    <name evidence="2" type="ORF">Scaly_0955200</name>
</gene>
<sequence length="141" mass="15636">MDLSSFDELGKSAWADCLELYEDTIDQLNRSSGRTTGAVDAQTWLSAAIANEQTCKNGFLDLKLLSQLKSFNLMLSGDDFPKFLRNSLAINKAMNVRERRLLSDWRYFPDWVSAGDRKLLVETLGGSVKADIVVAGDVLGL</sequence>
<dbReference type="NCBIfam" id="TIGR01614">
    <property type="entry name" value="PME_inhib"/>
    <property type="match status" value="1"/>
</dbReference>
<dbReference type="GO" id="GO:0004857">
    <property type="term" value="F:enzyme inhibitor activity"/>
    <property type="evidence" value="ECO:0007669"/>
    <property type="project" value="InterPro"/>
</dbReference>
<dbReference type="InterPro" id="IPR035513">
    <property type="entry name" value="Invertase/methylesterase_inhib"/>
</dbReference>
<comment type="caution">
    <text evidence="2">The sequence shown here is derived from an EMBL/GenBank/DDBJ whole genome shotgun (WGS) entry which is preliminary data.</text>
</comment>
<dbReference type="SUPFAM" id="SSF101148">
    <property type="entry name" value="Plant invertase/pectin methylesterase inhibitor"/>
    <property type="match status" value="1"/>
</dbReference>
<dbReference type="PANTHER" id="PTHR31707">
    <property type="entry name" value="PECTINESTERASE"/>
    <property type="match status" value="1"/>
</dbReference>
<protein>
    <submittedName>
        <fullName evidence="2">Pectinesterase/pectinesterase inhibitor 6</fullName>
    </submittedName>
</protein>
<dbReference type="InterPro" id="IPR006501">
    <property type="entry name" value="Pectinesterase_inhib_dom"/>
</dbReference>
<dbReference type="CDD" id="cd15798">
    <property type="entry name" value="PMEI-like_3"/>
    <property type="match status" value="1"/>
</dbReference>
<reference evidence="2" key="2">
    <citation type="journal article" date="2024" name="Plant">
        <title>Genomic evolution and insights into agronomic trait innovations of Sesamum species.</title>
        <authorList>
            <person name="Miao H."/>
            <person name="Wang L."/>
            <person name="Qu L."/>
            <person name="Liu H."/>
            <person name="Sun Y."/>
            <person name="Le M."/>
            <person name="Wang Q."/>
            <person name="Wei S."/>
            <person name="Zheng Y."/>
            <person name="Lin W."/>
            <person name="Duan Y."/>
            <person name="Cao H."/>
            <person name="Xiong S."/>
            <person name="Wang X."/>
            <person name="Wei L."/>
            <person name="Li C."/>
            <person name="Ma Q."/>
            <person name="Ju M."/>
            <person name="Zhao R."/>
            <person name="Li G."/>
            <person name="Mu C."/>
            <person name="Tian Q."/>
            <person name="Mei H."/>
            <person name="Zhang T."/>
            <person name="Gao T."/>
            <person name="Zhang H."/>
        </authorList>
    </citation>
    <scope>NUCLEOTIDE SEQUENCE</scope>
    <source>
        <strain evidence="2">KEN8</strain>
    </source>
</reference>
<accession>A0AAW2QYI1</accession>
<evidence type="ECO:0000313" key="2">
    <source>
        <dbReference type="EMBL" id="KAL0372736.1"/>
    </source>
</evidence>
<organism evidence="2">
    <name type="scientific">Sesamum calycinum</name>
    <dbReference type="NCBI Taxonomy" id="2727403"/>
    <lineage>
        <taxon>Eukaryota</taxon>
        <taxon>Viridiplantae</taxon>
        <taxon>Streptophyta</taxon>
        <taxon>Embryophyta</taxon>
        <taxon>Tracheophyta</taxon>
        <taxon>Spermatophyta</taxon>
        <taxon>Magnoliopsida</taxon>
        <taxon>eudicotyledons</taxon>
        <taxon>Gunneridae</taxon>
        <taxon>Pentapetalae</taxon>
        <taxon>asterids</taxon>
        <taxon>lamiids</taxon>
        <taxon>Lamiales</taxon>
        <taxon>Pedaliaceae</taxon>
        <taxon>Sesamum</taxon>
    </lineage>
</organism>
<dbReference type="EMBL" id="JACGWM010000005">
    <property type="protein sequence ID" value="KAL0372736.1"/>
    <property type="molecule type" value="Genomic_DNA"/>
</dbReference>
<reference evidence="2" key="1">
    <citation type="submission" date="2020-06" db="EMBL/GenBank/DDBJ databases">
        <authorList>
            <person name="Li T."/>
            <person name="Hu X."/>
            <person name="Zhang T."/>
            <person name="Song X."/>
            <person name="Zhang H."/>
            <person name="Dai N."/>
            <person name="Sheng W."/>
            <person name="Hou X."/>
            <person name="Wei L."/>
        </authorList>
    </citation>
    <scope>NUCLEOTIDE SEQUENCE</scope>
    <source>
        <strain evidence="2">KEN8</strain>
        <tissue evidence="2">Leaf</tissue>
    </source>
</reference>
<name>A0AAW2QYI1_9LAMI</name>